<keyword evidence="3" id="KW-1185">Reference proteome</keyword>
<dbReference type="GO" id="GO:0006979">
    <property type="term" value="P:response to oxidative stress"/>
    <property type="evidence" value="ECO:0007669"/>
    <property type="project" value="InterPro"/>
</dbReference>
<dbReference type="Gene3D" id="1.10.520.10">
    <property type="match status" value="1"/>
</dbReference>
<feature type="domain" description="Plant heme peroxidase family profile" evidence="1">
    <location>
        <begin position="1"/>
        <end position="58"/>
    </location>
</feature>
<sequence length="58" mass="6504">MLWSDPSTRTIVEGFLRVRGAQSLNFNVEFAKSMVKMSNIDIKTGTLGEIRRVCTAIN</sequence>
<name>A0AA88DPE0_FICCA</name>
<evidence type="ECO:0000313" key="2">
    <source>
        <dbReference type="EMBL" id="GMN58995.1"/>
    </source>
</evidence>
<reference evidence="2" key="1">
    <citation type="submission" date="2023-07" db="EMBL/GenBank/DDBJ databases">
        <title>draft genome sequence of fig (Ficus carica).</title>
        <authorList>
            <person name="Takahashi T."/>
            <person name="Nishimura K."/>
        </authorList>
    </citation>
    <scope>NUCLEOTIDE SEQUENCE</scope>
</reference>
<evidence type="ECO:0000259" key="1">
    <source>
        <dbReference type="PROSITE" id="PS50873"/>
    </source>
</evidence>
<protein>
    <recommendedName>
        <fullName evidence="1">Plant heme peroxidase family profile domain-containing protein</fullName>
    </recommendedName>
</protein>
<dbReference type="GO" id="GO:0004601">
    <property type="term" value="F:peroxidase activity"/>
    <property type="evidence" value="ECO:0007669"/>
    <property type="project" value="InterPro"/>
</dbReference>
<dbReference type="PROSITE" id="PS50873">
    <property type="entry name" value="PEROXIDASE_4"/>
    <property type="match status" value="1"/>
</dbReference>
<dbReference type="EMBL" id="BTGU01000083">
    <property type="protein sequence ID" value="GMN58995.1"/>
    <property type="molecule type" value="Genomic_DNA"/>
</dbReference>
<dbReference type="Gene3D" id="1.10.420.10">
    <property type="entry name" value="Peroxidase, domain 2"/>
    <property type="match status" value="1"/>
</dbReference>
<proteinExistence type="predicted"/>
<comment type="caution">
    <text evidence="2">The sequence shown here is derived from an EMBL/GenBank/DDBJ whole genome shotgun (WGS) entry which is preliminary data.</text>
</comment>
<organism evidence="2 3">
    <name type="scientific">Ficus carica</name>
    <name type="common">Common fig</name>
    <dbReference type="NCBI Taxonomy" id="3494"/>
    <lineage>
        <taxon>Eukaryota</taxon>
        <taxon>Viridiplantae</taxon>
        <taxon>Streptophyta</taxon>
        <taxon>Embryophyta</taxon>
        <taxon>Tracheophyta</taxon>
        <taxon>Spermatophyta</taxon>
        <taxon>Magnoliopsida</taxon>
        <taxon>eudicotyledons</taxon>
        <taxon>Gunneridae</taxon>
        <taxon>Pentapetalae</taxon>
        <taxon>rosids</taxon>
        <taxon>fabids</taxon>
        <taxon>Rosales</taxon>
        <taxon>Moraceae</taxon>
        <taxon>Ficeae</taxon>
        <taxon>Ficus</taxon>
    </lineage>
</organism>
<dbReference type="InterPro" id="IPR010255">
    <property type="entry name" value="Haem_peroxidase_sf"/>
</dbReference>
<gene>
    <name evidence="2" type="ORF">TIFTF001_028099</name>
</gene>
<dbReference type="SUPFAM" id="SSF48113">
    <property type="entry name" value="Heme-dependent peroxidases"/>
    <property type="match status" value="1"/>
</dbReference>
<dbReference type="Proteomes" id="UP001187192">
    <property type="component" value="Unassembled WGS sequence"/>
</dbReference>
<accession>A0AA88DPE0</accession>
<evidence type="ECO:0000313" key="3">
    <source>
        <dbReference type="Proteomes" id="UP001187192"/>
    </source>
</evidence>
<dbReference type="AlphaFoldDB" id="A0AA88DPE0"/>
<dbReference type="InterPro" id="IPR002016">
    <property type="entry name" value="Haem_peroxidase"/>
</dbReference>
<dbReference type="GO" id="GO:0020037">
    <property type="term" value="F:heme binding"/>
    <property type="evidence" value="ECO:0007669"/>
    <property type="project" value="InterPro"/>
</dbReference>